<dbReference type="EMBL" id="FSQW01000002">
    <property type="protein sequence ID" value="SIO02692.1"/>
    <property type="molecule type" value="Genomic_DNA"/>
</dbReference>
<evidence type="ECO:0000256" key="1">
    <source>
        <dbReference type="ARBA" id="ARBA00001526"/>
    </source>
</evidence>
<evidence type="ECO:0000259" key="3">
    <source>
        <dbReference type="Pfam" id="PF13354"/>
    </source>
</evidence>
<evidence type="ECO:0000313" key="4">
    <source>
        <dbReference type="EMBL" id="SIO02692.1"/>
    </source>
</evidence>
<sequence>MPDRLIRLLAGSLLAGMLVIATPAPVHAQEPDVVAPEYQAKASELLDILQGSEQEERFFAASFLDAIPIARFRELVAQLTAQYGEVRAISQIRPASRTDGTVEITYAKAIVAMRMVLDDAAPFPVIGLQVTGAQTIGDSLEQVRSEIAELPGITGFQIAEISGATPQVILDHNPAQQLAIGSTFKLYVLAELSRQIRAGNRKWDDVVQLDRKSLPSGLLQNWPDGSALTLQTLATLMISISDNSATDMLIAQLGRSNIGTLVRRSGHTRPDRMLPLLTTLEAFALKMPANADLRDIWTKASEAAQSDLLDQNQERLGLDDVSAANLATAPRHIDTVEWFASPSDITRLLQMLHQTDDPVVRQILAINSLIPPGDALRWDQIGGKGGSEPGVVAFAFLAQARSGQIHAVSGSWNNNREPVDNAKFLALMNRLLNLLAR</sequence>
<dbReference type="SUPFAM" id="SSF56601">
    <property type="entry name" value="beta-lactamase/transpeptidase-like"/>
    <property type="match status" value="1"/>
</dbReference>
<keyword evidence="2" id="KW-0732">Signal</keyword>
<feature type="signal peptide" evidence="2">
    <location>
        <begin position="1"/>
        <end position="28"/>
    </location>
</feature>
<feature type="domain" description="Beta-lactamase class A catalytic" evidence="3">
    <location>
        <begin position="168"/>
        <end position="354"/>
    </location>
</feature>
<keyword evidence="5" id="KW-1185">Reference proteome</keyword>
<evidence type="ECO:0000313" key="5">
    <source>
        <dbReference type="Proteomes" id="UP000185192"/>
    </source>
</evidence>
<name>A0A1N6G5K7_9SPHN</name>
<organism evidence="4 5">
    <name type="scientific">Parasphingorhabdus marina DSM 22363</name>
    <dbReference type="NCBI Taxonomy" id="1123272"/>
    <lineage>
        <taxon>Bacteria</taxon>
        <taxon>Pseudomonadati</taxon>
        <taxon>Pseudomonadota</taxon>
        <taxon>Alphaproteobacteria</taxon>
        <taxon>Sphingomonadales</taxon>
        <taxon>Sphingomonadaceae</taxon>
        <taxon>Parasphingorhabdus</taxon>
    </lineage>
</organism>
<dbReference type="PANTHER" id="PTHR35333">
    <property type="entry name" value="BETA-LACTAMASE"/>
    <property type="match status" value="1"/>
</dbReference>
<dbReference type="STRING" id="1123272.SAMN02745824_2683"/>
<dbReference type="GO" id="GO:0008800">
    <property type="term" value="F:beta-lactamase activity"/>
    <property type="evidence" value="ECO:0007669"/>
    <property type="project" value="UniProtKB-EC"/>
</dbReference>
<dbReference type="Pfam" id="PF13354">
    <property type="entry name" value="Beta-lactamase2"/>
    <property type="match status" value="1"/>
</dbReference>
<dbReference type="GO" id="GO:0046677">
    <property type="term" value="P:response to antibiotic"/>
    <property type="evidence" value="ECO:0007669"/>
    <property type="project" value="InterPro"/>
</dbReference>
<evidence type="ECO:0000256" key="2">
    <source>
        <dbReference type="SAM" id="SignalP"/>
    </source>
</evidence>
<comment type="catalytic activity">
    <reaction evidence="1">
        <text>a beta-lactam + H2O = a substituted beta-amino acid</text>
        <dbReference type="Rhea" id="RHEA:20401"/>
        <dbReference type="ChEBI" id="CHEBI:15377"/>
        <dbReference type="ChEBI" id="CHEBI:35627"/>
        <dbReference type="ChEBI" id="CHEBI:140347"/>
        <dbReference type="EC" id="3.5.2.6"/>
    </reaction>
</comment>
<dbReference type="Gene3D" id="3.40.710.10">
    <property type="entry name" value="DD-peptidase/beta-lactamase superfamily"/>
    <property type="match status" value="1"/>
</dbReference>
<dbReference type="InterPro" id="IPR012338">
    <property type="entry name" value="Beta-lactam/transpept-like"/>
</dbReference>
<dbReference type="GO" id="GO:0030655">
    <property type="term" value="P:beta-lactam antibiotic catabolic process"/>
    <property type="evidence" value="ECO:0007669"/>
    <property type="project" value="InterPro"/>
</dbReference>
<proteinExistence type="predicted"/>
<dbReference type="InterPro" id="IPR045155">
    <property type="entry name" value="Beta-lactam_cat"/>
</dbReference>
<dbReference type="OrthoDB" id="108135at2"/>
<dbReference type="PANTHER" id="PTHR35333:SF5">
    <property type="entry name" value="CONSERVED LIPOPROTEIN LPQF-RELATED"/>
    <property type="match status" value="1"/>
</dbReference>
<feature type="chain" id="PRO_5013156269" evidence="2">
    <location>
        <begin position="29"/>
        <end position="437"/>
    </location>
</feature>
<dbReference type="RefSeq" id="WP_084192705.1">
    <property type="nucleotide sequence ID" value="NZ_FSQW01000002.1"/>
</dbReference>
<protein>
    <submittedName>
        <fullName evidence="4">Beta-lactamase class A</fullName>
    </submittedName>
</protein>
<dbReference type="InterPro" id="IPR000871">
    <property type="entry name" value="Beta-lactam_class-A"/>
</dbReference>
<dbReference type="AlphaFoldDB" id="A0A1N6G5K7"/>
<dbReference type="Proteomes" id="UP000185192">
    <property type="component" value="Unassembled WGS sequence"/>
</dbReference>
<gene>
    <name evidence="4" type="ORF">SAMN02745824_2683</name>
</gene>
<reference evidence="5" key="1">
    <citation type="submission" date="2016-11" db="EMBL/GenBank/DDBJ databases">
        <authorList>
            <person name="Varghese N."/>
            <person name="Submissions S."/>
        </authorList>
    </citation>
    <scope>NUCLEOTIDE SEQUENCE [LARGE SCALE GENOMIC DNA]</scope>
    <source>
        <strain evidence="5">DSM 22363</strain>
    </source>
</reference>
<accession>A0A1N6G5K7</accession>